<evidence type="ECO:0000256" key="1">
    <source>
        <dbReference type="SAM" id="MobiDB-lite"/>
    </source>
</evidence>
<reference evidence="2" key="1">
    <citation type="submission" date="2023-02" db="EMBL/GenBank/DDBJ databases">
        <title>Colletotrichum kahawae CIFC_Que2 genome sequencing and assembly.</title>
        <authorList>
            <person name="Baroncelli R."/>
        </authorList>
    </citation>
    <scope>NUCLEOTIDE SEQUENCE</scope>
    <source>
        <strain evidence="2">CIFC_Que2</strain>
    </source>
</reference>
<feature type="compositionally biased region" description="Polar residues" evidence="1">
    <location>
        <begin position="136"/>
        <end position="145"/>
    </location>
</feature>
<feature type="region of interest" description="Disordered" evidence="1">
    <location>
        <begin position="117"/>
        <end position="156"/>
    </location>
</feature>
<gene>
    <name evidence="2" type="ORF">CKAH01_08934</name>
</gene>
<evidence type="ECO:0000313" key="3">
    <source>
        <dbReference type="Proteomes" id="UP001281614"/>
    </source>
</evidence>
<dbReference type="EMBL" id="VYYT01000577">
    <property type="protein sequence ID" value="KAK2731514.1"/>
    <property type="molecule type" value="Genomic_DNA"/>
</dbReference>
<dbReference type="AlphaFoldDB" id="A0AAD9Y179"/>
<protein>
    <submittedName>
        <fullName evidence="2">Uncharacterized protein</fullName>
    </submittedName>
</protein>
<accession>A0AAD9Y179</accession>
<sequence length="156" mass="17579">MNNPGRKRNEVNFREGRRRRRRRRRREEKGAERRSNAGTGTGQKEQVQVQVQVQVPRQESSRSSSIAVEVEGARPNRDWSARGRRPGLGWGHWLLLPRPGQSQSVGVGGTVARMDRRLRRGRGKGALRSGRERLLGTSSLGQRSGQCGPRYRASST</sequence>
<feature type="compositionally biased region" description="Low complexity" evidence="1">
    <location>
        <begin position="43"/>
        <end position="70"/>
    </location>
</feature>
<evidence type="ECO:0000313" key="2">
    <source>
        <dbReference type="EMBL" id="KAK2731514.1"/>
    </source>
</evidence>
<feature type="region of interest" description="Disordered" evidence="1">
    <location>
        <begin position="1"/>
        <end position="84"/>
    </location>
</feature>
<feature type="compositionally biased region" description="Basic and acidic residues" evidence="1">
    <location>
        <begin position="71"/>
        <end position="81"/>
    </location>
</feature>
<proteinExistence type="predicted"/>
<dbReference type="Proteomes" id="UP001281614">
    <property type="component" value="Unassembled WGS sequence"/>
</dbReference>
<keyword evidence="3" id="KW-1185">Reference proteome</keyword>
<organism evidence="2 3">
    <name type="scientific">Colletotrichum kahawae</name>
    <name type="common">Coffee berry disease fungus</name>
    <dbReference type="NCBI Taxonomy" id="34407"/>
    <lineage>
        <taxon>Eukaryota</taxon>
        <taxon>Fungi</taxon>
        <taxon>Dikarya</taxon>
        <taxon>Ascomycota</taxon>
        <taxon>Pezizomycotina</taxon>
        <taxon>Sordariomycetes</taxon>
        <taxon>Hypocreomycetidae</taxon>
        <taxon>Glomerellales</taxon>
        <taxon>Glomerellaceae</taxon>
        <taxon>Colletotrichum</taxon>
        <taxon>Colletotrichum gloeosporioides species complex</taxon>
    </lineage>
</organism>
<feature type="compositionally biased region" description="Basic residues" evidence="1">
    <location>
        <begin position="16"/>
        <end position="26"/>
    </location>
</feature>
<name>A0AAD9Y179_COLKA</name>
<comment type="caution">
    <text evidence="2">The sequence shown here is derived from an EMBL/GenBank/DDBJ whole genome shotgun (WGS) entry which is preliminary data.</text>
</comment>